<feature type="binding site" evidence="5">
    <location>
        <begin position="91"/>
        <end position="92"/>
    </location>
    <ligand>
        <name>substrate</name>
    </ligand>
</feature>
<evidence type="ECO:0000256" key="7">
    <source>
        <dbReference type="PROSITE-ProRule" id="PRU10100"/>
    </source>
</evidence>
<dbReference type="EMBL" id="CP025120">
    <property type="protein sequence ID" value="AUD78732.1"/>
    <property type="molecule type" value="Genomic_DNA"/>
</dbReference>
<evidence type="ECO:0000256" key="5">
    <source>
        <dbReference type="PIRSR" id="PIRSR001220-2"/>
    </source>
</evidence>
<feature type="binding site" evidence="5">
    <location>
        <position position="60"/>
    </location>
    <ligand>
        <name>substrate</name>
    </ligand>
</feature>
<evidence type="ECO:0000256" key="4">
    <source>
        <dbReference type="PIRSR" id="PIRSR001220-1"/>
    </source>
</evidence>
<dbReference type="InterPro" id="IPR037152">
    <property type="entry name" value="L-asparaginase_N_sf"/>
</dbReference>
<reference evidence="10 11" key="1">
    <citation type="submission" date="2017-12" db="EMBL/GenBank/DDBJ databases">
        <title>Kangiella profundi FT102 completed genome.</title>
        <authorList>
            <person name="Xu J."/>
            <person name="Wang J."/>
            <person name="Lu Y."/>
        </authorList>
    </citation>
    <scope>NUCLEOTIDE SEQUENCE [LARGE SCALE GENOMIC DNA]</scope>
    <source>
        <strain evidence="10 11">FT102</strain>
    </source>
</reference>
<dbReference type="GO" id="GO:0004067">
    <property type="term" value="F:asparaginase activity"/>
    <property type="evidence" value="ECO:0007669"/>
    <property type="project" value="UniProtKB-UniRule"/>
</dbReference>
<evidence type="ECO:0000256" key="2">
    <source>
        <dbReference type="ARBA" id="ARBA00012920"/>
    </source>
</evidence>
<dbReference type="PROSITE" id="PS51732">
    <property type="entry name" value="ASN_GLN_ASE_3"/>
    <property type="match status" value="1"/>
</dbReference>
<feature type="domain" description="Asparaginase/glutaminase C-terminal" evidence="9">
    <location>
        <begin position="211"/>
        <end position="327"/>
    </location>
</feature>
<dbReference type="SFLD" id="SFLDS00057">
    <property type="entry name" value="Glutaminase/Asparaginase"/>
    <property type="match status" value="1"/>
</dbReference>
<evidence type="ECO:0000256" key="3">
    <source>
        <dbReference type="ARBA" id="ARBA00022801"/>
    </source>
</evidence>
<dbReference type="PANTHER" id="PTHR11707:SF28">
    <property type="entry name" value="60 KDA LYSOPHOSPHOLIPASE"/>
    <property type="match status" value="1"/>
</dbReference>
<dbReference type="EC" id="3.5.1.1" evidence="2"/>
<dbReference type="NCBIfam" id="NF006998">
    <property type="entry name" value="PRK09461.1"/>
    <property type="match status" value="1"/>
</dbReference>
<dbReference type="PIRSF" id="PIRSF500176">
    <property type="entry name" value="L_ASNase"/>
    <property type="match status" value="1"/>
</dbReference>
<feature type="active site" evidence="7">
    <location>
        <position position="91"/>
    </location>
</feature>
<evidence type="ECO:0000313" key="11">
    <source>
        <dbReference type="Proteomes" id="UP000232693"/>
    </source>
</evidence>
<dbReference type="NCBIfam" id="TIGR00519">
    <property type="entry name" value="asnASE_I"/>
    <property type="match status" value="1"/>
</dbReference>
<dbReference type="Pfam" id="PF17763">
    <property type="entry name" value="Asparaginase_C"/>
    <property type="match status" value="1"/>
</dbReference>
<dbReference type="RefSeq" id="WP_106646586.1">
    <property type="nucleotide sequence ID" value="NZ_BMGO01000001.1"/>
</dbReference>
<evidence type="ECO:0000256" key="6">
    <source>
        <dbReference type="PROSITE-ProRule" id="PRU10099"/>
    </source>
</evidence>
<feature type="domain" description="L-asparaginase N-terminal" evidence="8">
    <location>
        <begin position="5"/>
        <end position="192"/>
    </location>
</feature>
<dbReference type="PROSITE" id="PS00917">
    <property type="entry name" value="ASN_GLN_ASE_2"/>
    <property type="match status" value="1"/>
</dbReference>
<dbReference type="InterPro" id="IPR020827">
    <property type="entry name" value="Asparaginase/glutaminase_AS1"/>
</dbReference>
<dbReference type="PANTHER" id="PTHR11707">
    <property type="entry name" value="L-ASPARAGINASE"/>
    <property type="match status" value="1"/>
</dbReference>
<evidence type="ECO:0000313" key="10">
    <source>
        <dbReference type="EMBL" id="AUD78732.1"/>
    </source>
</evidence>
<dbReference type="Pfam" id="PF00710">
    <property type="entry name" value="Asparaginase"/>
    <property type="match status" value="1"/>
</dbReference>
<evidence type="ECO:0000259" key="9">
    <source>
        <dbReference type="Pfam" id="PF17763"/>
    </source>
</evidence>
<dbReference type="Gene3D" id="3.40.50.40">
    <property type="match status" value="1"/>
</dbReference>
<protein>
    <recommendedName>
        <fullName evidence="2">asparaginase</fullName>
        <ecNumber evidence="2">3.5.1.1</ecNumber>
    </recommendedName>
</protein>
<dbReference type="InterPro" id="IPR006033">
    <property type="entry name" value="AsnA_fam"/>
</dbReference>
<dbReference type="InterPro" id="IPR027474">
    <property type="entry name" value="L-asparaginase_N"/>
</dbReference>
<dbReference type="GO" id="GO:0005829">
    <property type="term" value="C:cytosol"/>
    <property type="evidence" value="ECO:0007669"/>
    <property type="project" value="TreeGrafter"/>
</dbReference>
<dbReference type="OrthoDB" id="9788068at2"/>
<feature type="active site" evidence="6">
    <location>
        <position position="14"/>
    </location>
</feature>
<dbReference type="SMART" id="SM00870">
    <property type="entry name" value="Asparaginase"/>
    <property type="match status" value="1"/>
</dbReference>
<dbReference type="Gene3D" id="3.40.50.1170">
    <property type="entry name" value="L-asparaginase, N-terminal domain"/>
    <property type="match status" value="1"/>
</dbReference>
<accession>A0A2K9AM83</accession>
<gene>
    <name evidence="10" type="ORF">CW740_05495</name>
</gene>
<dbReference type="PRINTS" id="PR00139">
    <property type="entry name" value="ASNGLNASE"/>
</dbReference>
<sequence length="339" mass="37463">MKKKKVYIAYTGGTIGMKPSDKGFVPQEGFLENTLASFHEFKHPDMPEITIRDYAEPIDSANMTPEDWYLIAQDIQDNYDDYDGFVVLHGTDTMAYTASALSFMLEGLQKPVILTGSQIPLTQLRTDARDNLINAVYLAANHPIPEVCLFFHDHLHRGNRCSKTDADGFAAFTSPNMPPLASIGSTIKVREHLVFKQHRTELNVQKFSSPKIAILTLFPGISADLVKGFLSQPLDGVVLQSYGSGNAPIKNEALMEAIREACASGQVIVNCTQCLKGSVNMATYETGNLLMDAGVISGYDMTTEAALAKLYYLFSRGMDRQSIREKMMTNLRGELTVPE</sequence>
<comment type="similarity">
    <text evidence="1">Belongs to the asparaginase 1 family.</text>
</comment>
<dbReference type="Proteomes" id="UP000232693">
    <property type="component" value="Chromosome"/>
</dbReference>
<dbReference type="CDD" id="cd08963">
    <property type="entry name" value="L-asparaginase_I"/>
    <property type="match status" value="1"/>
</dbReference>
<name>A0A2K9AM83_9GAMM</name>
<dbReference type="InterPro" id="IPR040919">
    <property type="entry name" value="Asparaginase_C"/>
</dbReference>
<dbReference type="PROSITE" id="PS00144">
    <property type="entry name" value="ASN_GLN_ASE_1"/>
    <property type="match status" value="1"/>
</dbReference>
<dbReference type="GO" id="GO:0009066">
    <property type="term" value="P:aspartate family amino acid metabolic process"/>
    <property type="evidence" value="ECO:0007669"/>
    <property type="project" value="UniProtKB-ARBA"/>
</dbReference>
<dbReference type="FunFam" id="3.40.50.1170:FF:000001">
    <property type="entry name" value="L-asparaginase 2"/>
    <property type="match status" value="1"/>
</dbReference>
<dbReference type="InterPro" id="IPR036152">
    <property type="entry name" value="Asp/glu_Ase-like_sf"/>
</dbReference>
<evidence type="ECO:0000259" key="8">
    <source>
        <dbReference type="Pfam" id="PF00710"/>
    </source>
</evidence>
<keyword evidence="11" id="KW-1185">Reference proteome</keyword>
<dbReference type="FunFam" id="3.40.50.40:FF:000001">
    <property type="entry name" value="L-asparaginase 1"/>
    <property type="match status" value="1"/>
</dbReference>
<organism evidence="10 11">
    <name type="scientific">Kangiella profundi</name>
    <dbReference type="NCBI Taxonomy" id="1561924"/>
    <lineage>
        <taxon>Bacteria</taxon>
        <taxon>Pseudomonadati</taxon>
        <taxon>Pseudomonadota</taxon>
        <taxon>Gammaproteobacteria</taxon>
        <taxon>Kangiellales</taxon>
        <taxon>Kangiellaceae</taxon>
        <taxon>Kangiella</taxon>
    </lineage>
</organism>
<dbReference type="InterPro" id="IPR027473">
    <property type="entry name" value="L-asparaginase_C"/>
</dbReference>
<keyword evidence="3" id="KW-0378">Hydrolase</keyword>
<dbReference type="InterPro" id="IPR041725">
    <property type="entry name" value="L-asparaginase_I"/>
</dbReference>
<dbReference type="AlphaFoldDB" id="A0A2K9AM83"/>
<evidence type="ECO:0000256" key="1">
    <source>
        <dbReference type="ARBA" id="ARBA00010518"/>
    </source>
</evidence>
<feature type="active site" description="O-isoaspartyl threonine intermediate" evidence="4">
    <location>
        <position position="14"/>
    </location>
</feature>
<proteinExistence type="inferred from homology"/>
<dbReference type="KEGG" id="kpd:CW740_05495"/>
<dbReference type="InterPro" id="IPR027475">
    <property type="entry name" value="Asparaginase/glutaminase_AS2"/>
</dbReference>
<dbReference type="SUPFAM" id="SSF53774">
    <property type="entry name" value="Glutaminase/Asparaginase"/>
    <property type="match status" value="1"/>
</dbReference>
<dbReference type="PIRSF" id="PIRSF001220">
    <property type="entry name" value="L-ASNase_gatD"/>
    <property type="match status" value="1"/>
</dbReference>
<dbReference type="InterPro" id="IPR006034">
    <property type="entry name" value="Asparaginase/glutaminase-like"/>
</dbReference>